<comment type="caution">
    <text evidence="1">The sequence shown here is derived from an EMBL/GenBank/DDBJ whole genome shotgun (WGS) entry which is preliminary data.</text>
</comment>
<dbReference type="AlphaFoldDB" id="A0A8X7BPX1"/>
<reference evidence="1" key="1">
    <citation type="submission" date="2020-08" db="EMBL/GenBank/DDBJ databases">
        <title>Multicomponent nature underlies the extraordinary mechanical properties of spider dragline silk.</title>
        <authorList>
            <person name="Kono N."/>
            <person name="Nakamura H."/>
            <person name="Mori M."/>
            <person name="Yoshida Y."/>
            <person name="Ohtoshi R."/>
            <person name="Malay A.D."/>
            <person name="Moran D.A.P."/>
            <person name="Tomita M."/>
            <person name="Numata K."/>
            <person name="Arakawa K."/>
        </authorList>
    </citation>
    <scope>NUCLEOTIDE SEQUENCE</scope>
</reference>
<protein>
    <submittedName>
        <fullName evidence="1">Uncharacterized protein</fullName>
    </submittedName>
</protein>
<name>A0A8X7BPX1_9ARAC</name>
<dbReference type="EMBL" id="BMAV01001816">
    <property type="protein sequence ID" value="GFY40293.1"/>
    <property type="molecule type" value="Genomic_DNA"/>
</dbReference>
<keyword evidence="3" id="KW-1185">Reference proteome</keyword>
<evidence type="ECO:0000313" key="3">
    <source>
        <dbReference type="Proteomes" id="UP000886998"/>
    </source>
</evidence>
<dbReference type="Proteomes" id="UP000886998">
    <property type="component" value="Unassembled WGS sequence"/>
</dbReference>
<dbReference type="EMBL" id="BMAV01001816">
    <property type="protein sequence ID" value="GFY40291.1"/>
    <property type="molecule type" value="Genomic_DNA"/>
</dbReference>
<organism evidence="1 3">
    <name type="scientific">Trichonephila inaurata madagascariensis</name>
    <dbReference type="NCBI Taxonomy" id="2747483"/>
    <lineage>
        <taxon>Eukaryota</taxon>
        <taxon>Metazoa</taxon>
        <taxon>Ecdysozoa</taxon>
        <taxon>Arthropoda</taxon>
        <taxon>Chelicerata</taxon>
        <taxon>Arachnida</taxon>
        <taxon>Araneae</taxon>
        <taxon>Araneomorphae</taxon>
        <taxon>Entelegynae</taxon>
        <taxon>Araneoidea</taxon>
        <taxon>Nephilidae</taxon>
        <taxon>Trichonephila</taxon>
        <taxon>Trichonephila inaurata</taxon>
    </lineage>
</organism>
<proteinExistence type="predicted"/>
<evidence type="ECO:0000313" key="2">
    <source>
        <dbReference type="EMBL" id="GFY40293.1"/>
    </source>
</evidence>
<sequence>MYSPRSAYFRSTWSLRTCNQQKQFFVMQQLWLLKWNGMRNFPVPVAWGVEKAAFDAIFTCFGKAKNSKICSIRKSRKHNSLYGFN</sequence>
<gene>
    <name evidence="1" type="ORF">TNIN_364661</name>
    <name evidence="2" type="ORF">TNIN_364681</name>
</gene>
<evidence type="ECO:0000313" key="1">
    <source>
        <dbReference type="EMBL" id="GFY40291.1"/>
    </source>
</evidence>
<accession>A0A8X7BPX1</accession>